<comment type="caution">
    <text evidence="2">The sequence shown here is derived from an EMBL/GenBank/DDBJ whole genome shotgun (WGS) entry which is preliminary data.</text>
</comment>
<evidence type="ECO:0000313" key="3">
    <source>
        <dbReference type="Proteomes" id="UP000231648"/>
    </source>
</evidence>
<organism evidence="2 3">
    <name type="scientific">Candidatus Portnoybacteria bacterium CG10_big_fil_rev_8_21_14_0_10_38_18</name>
    <dbReference type="NCBI Taxonomy" id="1974813"/>
    <lineage>
        <taxon>Bacteria</taxon>
        <taxon>Candidatus Portnoyibacteriota</taxon>
    </lineage>
</organism>
<dbReference type="EMBL" id="PFDX01000002">
    <property type="protein sequence ID" value="PJE57786.1"/>
    <property type="molecule type" value="Genomic_DNA"/>
</dbReference>
<keyword evidence="1" id="KW-0812">Transmembrane</keyword>
<sequence length="364" mass="42039">MSLKAKLPIWVFILVAGIGITIIFLLLQYRDAVFDEIKLQSIENAYWTKIIPRKDELSGWKTYRNEEYGFEVKYPSDWEYGLIYNAIWFGPKNLNLSTKAWVESDRFGICPQGCLGFGLEFLEPTSNELVIGGLKAERTDYKTGTGTTISIIKFLENKLPNSWSFIDQGFNLFFNSDEQANKFNQILSTFKFIEPVVWKTYRNEKYGFEVKYPMFNSKDRIQVEQHDRLGTIIEFENWDETNKIFFENFIFFVVDNPKKLPLQEWFAEHVDDNSILINKGVFRLITLHTGVEILRMQDVPLPSEYLDENGPLGTSAYIAPQSNEFIVGFGINGQVNNLDLHGFGGTDGYDALTNQILSTFKFLD</sequence>
<reference evidence="3" key="1">
    <citation type="submission" date="2017-09" db="EMBL/GenBank/DDBJ databases">
        <title>Depth-based differentiation of microbial function through sediment-hosted aquifers and enrichment of novel symbionts in the deep terrestrial subsurface.</title>
        <authorList>
            <person name="Probst A.J."/>
            <person name="Ladd B."/>
            <person name="Jarett J.K."/>
            <person name="Geller-Mcgrath D.E."/>
            <person name="Sieber C.M.K."/>
            <person name="Emerson J.B."/>
            <person name="Anantharaman K."/>
            <person name="Thomas B.C."/>
            <person name="Malmstrom R."/>
            <person name="Stieglmeier M."/>
            <person name="Klingl A."/>
            <person name="Woyke T."/>
            <person name="Ryan C.M."/>
            <person name="Banfield J.F."/>
        </authorList>
    </citation>
    <scope>NUCLEOTIDE SEQUENCE [LARGE SCALE GENOMIC DNA]</scope>
</reference>
<accession>A0A2M8KD03</accession>
<keyword evidence="1" id="KW-1133">Transmembrane helix</keyword>
<protein>
    <submittedName>
        <fullName evidence="2">Uncharacterized protein</fullName>
    </submittedName>
</protein>
<evidence type="ECO:0000256" key="1">
    <source>
        <dbReference type="SAM" id="Phobius"/>
    </source>
</evidence>
<name>A0A2M8KD03_9BACT</name>
<gene>
    <name evidence="2" type="ORF">COU82_00120</name>
</gene>
<dbReference type="AlphaFoldDB" id="A0A2M8KD03"/>
<keyword evidence="1" id="KW-0472">Membrane</keyword>
<proteinExistence type="predicted"/>
<feature type="transmembrane region" description="Helical" evidence="1">
    <location>
        <begin position="7"/>
        <end position="29"/>
    </location>
</feature>
<evidence type="ECO:0000313" key="2">
    <source>
        <dbReference type="EMBL" id="PJE57786.1"/>
    </source>
</evidence>
<dbReference type="Proteomes" id="UP000231648">
    <property type="component" value="Unassembled WGS sequence"/>
</dbReference>